<accession>A0A662Z868</accession>
<dbReference type="EMBL" id="FOSF01000012">
    <property type="protein sequence ID" value="SFJ98974.1"/>
    <property type="molecule type" value="Genomic_DNA"/>
</dbReference>
<evidence type="ECO:0000313" key="3">
    <source>
        <dbReference type="Proteomes" id="UP000243374"/>
    </source>
</evidence>
<gene>
    <name evidence="2" type="ORF">SAMN04487865_101222</name>
</gene>
<dbReference type="AlphaFoldDB" id="A0A662Z868"/>
<dbReference type="RefSeq" id="WP_074840014.1">
    <property type="nucleotide sequence ID" value="NZ_CP047056.1"/>
</dbReference>
<dbReference type="OrthoDB" id="8645575at2"/>
<evidence type="ECO:0000256" key="1">
    <source>
        <dbReference type="SAM" id="MobiDB-lite"/>
    </source>
</evidence>
<keyword evidence="3" id="KW-1185">Reference proteome</keyword>
<protein>
    <submittedName>
        <fullName evidence="2">Uncharacterized protein</fullName>
    </submittedName>
</protein>
<feature type="region of interest" description="Disordered" evidence="1">
    <location>
        <begin position="1155"/>
        <end position="1182"/>
    </location>
</feature>
<evidence type="ECO:0000313" key="2">
    <source>
        <dbReference type="EMBL" id="SFJ98974.1"/>
    </source>
</evidence>
<sequence length="1196" mass="134865">MTDKLQSFINASNSTIFGSRDVEIGKKGEVKLGGVLFSAKSSTNFATMKAFREALSKRYGVFGETVFDSTLALRFKAKKSLRACDISKTLSKIDLIKKRAFTNEISRQLDTDPLFRSLPKDVRTQIRGNIKKNPFLNIKMSDFRNQIELYKGVSARIRSEIDTVTENMQLEMKSLGIARGINVDVTDNEPTGLKDLKTILDGKDTSVEDKLKSGKIGIGLRINNSKTNPILLQKIKDNGVEPGFIYKNDWSLKDSISFSKEYDSEKSIQILNRLKAEDPKLEKACANLPIKEQIMLCGYRHPAVMSAIAESVIEIGLQNKKSEIYKAFENNFPLHDPEKWREIPQDLLKNRLFIQIRDAVLAVKPGSDLYGMSPVFKKFSDSHIIKLDYNENDRLYKKDLAHAGKFRRPERVAINRKFGKFYRLNVTKKADDISASAVTEALANDISRIMGIPTQELRIVRGKYSDGHPKIMLEAKFANGYKDLESGFIKDGQLVKPKDYPYALEKLGKYKAFFLVTADRDAIGSRGQNKGLINGKFFAIDPGHSLEGNGKYLEVEDNLSFKVNYGLLKKPRFNNFSIFDDDTRFAKLQGVVNLREIKNSGAIDTLFRQYKEAFNPNENGISKAEAKIRTKIIADIEAKEKEFNYSLQKILNVSDSQLHLYDALSDDGAQIQQNAIETIENLEKLTSPTTWISKNGTVPLEHLQVIPETRVAWNAHVEGNNIVYNCDEPLSEAAKKLLTPIVHSAHGELKIEADGTATIKVSKANRETFFNVLSEKNVMRITHPEESVARESGHDGILEAKNYKSPLVEAPLVNNQKGLNFNIPETLDVMLKGKRVTLRKQHYEAMLKETPLALQPKTINELKAILTARIEKGNKIIQDVLAGKGYQHKTTPRNAANLVLALHAIALTKGEYLERGAFSVVDPEGRLYQWLNNSKDIYFRTSTHATAYHHNYIDGHMNMPRGFDIPAGMSGLFGDMKTFQFFAIPELDRPPQPRRLYLKPETHGIYHSTIKEHEIEESRTPGMQTRPAVDGDWKESILHFGSLLTSISRGGEANGNRKETMPKTVLDAVKNAKRDLDAAGLTEYGEQLVKNVTNKNGGIRQLINNIQLIFKQIADKSRADRLDNKEDDDLFAPKKYLNASGPLISVMEKIQDYVEPQRNNDEDPENKDNSRSYDRGGDPLNRIGNEIMLEMPELTL</sequence>
<dbReference type="Proteomes" id="UP000243374">
    <property type="component" value="Unassembled WGS sequence"/>
</dbReference>
<name>A0A662Z868_9GAMM</name>
<feature type="compositionally biased region" description="Basic and acidic residues" evidence="1">
    <location>
        <begin position="1158"/>
        <end position="1177"/>
    </location>
</feature>
<organism evidence="2 3">
    <name type="scientific">Succinivibrio dextrinosolvens</name>
    <dbReference type="NCBI Taxonomy" id="83771"/>
    <lineage>
        <taxon>Bacteria</taxon>
        <taxon>Pseudomonadati</taxon>
        <taxon>Pseudomonadota</taxon>
        <taxon>Gammaproteobacteria</taxon>
        <taxon>Aeromonadales</taxon>
        <taxon>Succinivibrionaceae</taxon>
        <taxon>Succinivibrio</taxon>
    </lineage>
</organism>
<reference evidence="2 3" key="1">
    <citation type="submission" date="2016-10" db="EMBL/GenBank/DDBJ databases">
        <authorList>
            <person name="Varghese N."/>
            <person name="Submissions S."/>
        </authorList>
    </citation>
    <scope>NUCLEOTIDE SEQUENCE [LARGE SCALE GENOMIC DNA]</scope>
    <source>
        <strain evidence="2 3">22B</strain>
    </source>
</reference>
<proteinExistence type="predicted"/>